<dbReference type="STRING" id="701091.M2VCG3"/>
<keyword evidence="3" id="KW-1185">Reference proteome</keyword>
<evidence type="ECO:0000313" key="2">
    <source>
        <dbReference type="EMBL" id="EMD97707.1"/>
    </source>
</evidence>
<dbReference type="HOGENOM" id="CLU_007383_10_0_1"/>
<dbReference type="InterPro" id="IPR036291">
    <property type="entry name" value="NAD(P)-bd_dom_sf"/>
</dbReference>
<feature type="domain" description="NmrA-like" evidence="1">
    <location>
        <begin position="3"/>
        <end position="267"/>
    </location>
</feature>
<gene>
    <name evidence="2" type="ORF">COCHEDRAFT_1151298</name>
</gene>
<evidence type="ECO:0000259" key="1">
    <source>
        <dbReference type="Pfam" id="PF05368"/>
    </source>
</evidence>
<dbReference type="Gene3D" id="3.40.50.720">
    <property type="entry name" value="NAD(P)-binding Rossmann-like Domain"/>
    <property type="match status" value="1"/>
</dbReference>
<dbReference type="OrthoDB" id="419598at2759"/>
<dbReference type="EMBL" id="KB445569">
    <property type="protein sequence ID" value="EMD97707.1"/>
    <property type="molecule type" value="Genomic_DNA"/>
</dbReference>
<dbReference type="OMA" id="HFIPWQH"/>
<dbReference type="eggNOG" id="ENOG502SMDA">
    <property type="taxonomic scope" value="Eukaryota"/>
</dbReference>
<dbReference type="Proteomes" id="UP000016936">
    <property type="component" value="Unassembled WGS sequence"/>
</dbReference>
<dbReference type="PANTHER" id="PTHR43162:SF1">
    <property type="entry name" value="PRESTALK A DIFFERENTIATION PROTEIN A"/>
    <property type="match status" value="1"/>
</dbReference>
<dbReference type="InterPro" id="IPR008030">
    <property type="entry name" value="NmrA-like"/>
</dbReference>
<protein>
    <recommendedName>
        <fullName evidence="1">NmrA-like domain-containing protein</fullName>
    </recommendedName>
</protein>
<sequence>MTSVIIFGPTGQVGSAAARTAGGLGAKIWLAMRDPSKSIPSLTAESEAAGDFHRIQADLRNPPTVSQAIKTSGAKRAFIYLIHHEYEHLHDAIVAMKNEGVEFVVFLSSFTVYTNQALRAISPSDLLPFVHAQVEASLEELLGPENYVAVRPGCFATNLLSARDGIATNHVKLYGAEFEQDNIVPSDIGSVIGNIIVSGPKGQKIVYLYGPEVLSIRDSVARIGSVLNKDLKITTLSPEEGYKKYITRGMPPSFADYMVRTLGTKGPDKGNGERFPHYEEGVKNVALYTGRSPVRLEEWVRQNRAVFGA</sequence>
<dbReference type="SUPFAM" id="SSF51735">
    <property type="entry name" value="NAD(P)-binding Rossmann-fold domains"/>
    <property type="match status" value="1"/>
</dbReference>
<reference evidence="3" key="2">
    <citation type="journal article" date="2013" name="PLoS Genet.">
        <title>Comparative genome structure, secondary metabolite, and effector coding capacity across Cochliobolus pathogens.</title>
        <authorList>
            <person name="Condon B.J."/>
            <person name="Leng Y."/>
            <person name="Wu D."/>
            <person name="Bushley K.E."/>
            <person name="Ohm R.A."/>
            <person name="Otillar R."/>
            <person name="Martin J."/>
            <person name="Schackwitz W."/>
            <person name="Grimwood J."/>
            <person name="MohdZainudin N."/>
            <person name="Xue C."/>
            <person name="Wang R."/>
            <person name="Manning V.A."/>
            <person name="Dhillon B."/>
            <person name="Tu Z.J."/>
            <person name="Steffenson B.J."/>
            <person name="Salamov A."/>
            <person name="Sun H."/>
            <person name="Lowry S."/>
            <person name="LaButti K."/>
            <person name="Han J."/>
            <person name="Copeland A."/>
            <person name="Lindquist E."/>
            <person name="Barry K."/>
            <person name="Schmutz J."/>
            <person name="Baker S.E."/>
            <person name="Ciuffetti L.M."/>
            <person name="Grigoriev I.V."/>
            <person name="Zhong S."/>
            <person name="Turgeon B.G."/>
        </authorList>
    </citation>
    <scope>NUCLEOTIDE SEQUENCE [LARGE SCALE GENOMIC DNA]</scope>
    <source>
        <strain evidence="3">C5 / ATCC 48332 / race O</strain>
    </source>
</reference>
<accession>M2VCG3</accession>
<dbReference type="InterPro" id="IPR051604">
    <property type="entry name" value="Ergot_Alk_Oxidoreductase"/>
</dbReference>
<dbReference type="Pfam" id="PF05368">
    <property type="entry name" value="NmrA"/>
    <property type="match status" value="1"/>
</dbReference>
<organism evidence="2 3">
    <name type="scientific">Cochliobolus heterostrophus (strain C5 / ATCC 48332 / race O)</name>
    <name type="common">Southern corn leaf blight fungus</name>
    <name type="synonym">Bipolaris maydis</name>
    <dbReference type="NCBI Taxonomy" id="701091"/>
    <lineage>
        <taxon>Eukaryota</taxon>
        <taxon>Fungi</taxon>
        <taxon>Dikarya</taxon>
        <taxon>Ascomycota</taxon>
        <taxon>Pezizomycotina</taxon>
        <taxon>Dothideomycetes</taxon>
        <taxon>Pleosporomycetidae</taxon>
        <taxon>Pleosporales</taxon>
        <taxon>Pleosporineae</taxon>
        <taxon>Pleosporaceae</taxon>
        <taxon>Bipolaris</taxon>
    </lineage>
</organism>
<proteinExistence type="predicted"/>
<name>M2VCG3_COCH5</name>
<dbReference type="PANTHER" id="PTHR43162">
    <property type="match status" value="1"/>
</dbReference>
<evidence type="ECO:0000313" key="3">
    <source>
        <dbReference type="Proteomes" id="UP000016936"/>
    </source>
</evidence>
<reference evidence="2 3" key="1">
    <citation type="journal article" date="2012" name="PLoS Pathog.">
        <title>Diverse lifestyles and strategies of plant pathogenesis encoded in the genomes of eighteen Dothideomycetes fungi.</title>
        <authorList>
            <person name="Ohm R.A."/>
            <person name="Feau N."/>
            <person name="Henrissat B."/>
            <person name="Schoch C.L."/>
            <person name="Horwitz B.A."/>
            <person name="Barry K.W."/>
            <person name="Condon B.J."/>
            <person name="Copeland A.C."/>
            <person name="Dhillon B."/>
            <person name="Glaser F."/>
            <person name="Hesse C.N."/>
            <person name="Kosti I."/>
            <person name="LaButti K."/>
            <person name="Lindquist E.A."/>
            <person name="Lucas S."/>
            <person name="Salamov A.A."/>
            <person name="Bradshaw R.E."/>
            <person name="Ciuffetti L."/>
            <person name="Hamelin R.C."/>
            <person name="Kema G.H.J."/>
            <person name="Lawrence C."/>
            <person name="Scott J.A."/>
            <person name="Spatafora J.W."/>
            <person name="Turgeon B.G."/>
            <person name="de Wit P.J.G.M."/>
            <person name="Zhong S."/>
            <person name="Goodwin S.B."/>
            <person name="Grigoriev I.V."/>
        </authorList>
    </citation>
    <scope>NUCLEOTIDE SEQUENCE [LARGE SCALE GENOMIC DNA]</scope>
    <source>
        <strain evidence="3">C5 / ATCC 48332 / race O</strain>
    </source>
</reference>
<dbReference type="AlphaFoldDB" id="M2VCG3"/>